<dbReference type="AlphaFoldDB" id="A0A3B0UZZ8"/>
<sequence length="340" mass="37726">MRVVIIGLDAFEPRRFERLYEEGRVPHLARYVDLGAYSQFAVSNPPQSEVSWTSIATGLNPGGHGMFDFVHRNPENYALNVSLLPTKSGFGGTQFAEPFSAKTIFDQAVAQGYPATALWWPALFPARMKSPVRSLPGLGTPDLLGRLGVGTLFTTDKGLAQENGRKTPVAILEKVGAKKYKSVVVGPMKKSGPATHDFIVEQTGADTVRVTVEKQRIDLRLGEWSPILEIKFKIGFMVTLPSVTQLILTKVGDEICVYALPLQIHPLRSAWQYGTPRNFVKDSWQNAGPFLTVGWPQDTTALEDGFIEDDHFIRLCESIINTRERVLMHHLDSFQEGVMG</sequence>
<reference evidence="1" key="1">
    <citation type="submission" date="2018-06" db="EMBL/GenBank/DDBJ databases">
        <authorList>
            <person name="Zhirakovskaya E."/>
        </authorList>
    </citation>
    <scope>NUCLEOTIDE SEQUENCE</scope>
</reference>
<dbReference type="InterPro" id="IPR002591">
    <property type="entry name" value="Phosphodiest/P_Trfase"/>
</dbReference>
<feature type="non-terminal residue" evidence="1">
    <location>
        <position position="340"/>
    </location>
</feature>
<dbReference type="Pfam" id="PF01663">
    <property type="entry name" value="Phosphodiest"/>
    <property type="match status" value="1"/>
</dbReference>
<protein>
    <submittedName>
        <fullName evidence="1">Uncharacterized protein</fullName>
    </submittedName>
</protein>
<dbReference type="InterPro" id="IPR017850">
    <property type="entry name" value="Alkaline_phosphatase_core_sf"/>
</dbReference>
<accession>A0A3B0UZZ8</accession>
<dbReference type="EMBL" id="UOEU01000161">
    <property type="protein sequence ID" value="VAW31117.1"/>
    <property type="molecule type" value="Genomic_DNA"/>
</dbReference>
<name>A0A3B0UZZ8_9ZZZZ</name>
<proteinExistence type="predicted"/>
<dbReference type="Gene3D" id="3.40.720.10">
    <property type="entry name" value="Alkaline Phosphatase, subunit A"/>
    <property type="match status" value="1"/>
</dbReference>
<gene>
    <name evidence="1" type="ORF">MNBD_CHLOROFLEXI01-5215</name>
</gene>
<evidence type="ECO:0000313" key="1">
    <source>
        <dbReference type="EMBL" id="VAW31117.1"/>
    </source>
</evidence>
<organism evidence="1">
    <name type="scientific">hydrothermal vent metagenome</name>
    <dbReference type="NCBI Taxonomy" id="652676"/>
    <lineage>
        <taxon>unclassified sequences</taxon>
        <taxon>metagenomes</taxon>
        <taxon>ecological metagenomes</taxon>
    </lineage>
</organism>
<dbReference type="SUPFAM" id="SSF53649">
    <property type="entry name" value="Alkaline phosphatase-like"/>
    <property type="match status" value="1"/>
</dbReference>